<evidence type="ECO:0000313" key="3">
    <source>
        <dbReference type="Proteomes" id="UP000050783"/>
    </source>
</evidence>
<dbReference type="Pfam" id="PF13333">
    <property type="entry name" value="rve_2"/>
    <property type="match status" value="1"/>
</dbReference>
<dbReference type="Proteomes" id="UP000050783">
    <property type="component" value="Unassembled WGS sequence"/>
</dbReference>
<name>A0A0P1EB68_9RHOB</name>
<evidence type="ECO:0000259" key="1">
    <source>
        <dbReference type="PROSITE" id="PS50994"/>
    </source>
</evidence>
<dbReference type="InterPro" id="IPR036397">
    <property type="entry name" value="RNaseH_sf"/>
</dbReference>
<dbReference type="Gene3D" id="3.30.420.10">
    <property type="entry name" value="Ribonuclease H-like superfamily/Ribonuclease H"/>
    <property type="match status" value="1"/>
</dbReference>
<dbReference type="AlphaFoldDB" id="A0A0P1EB68"/>
<dbReference type="PANTHER" id="PTHR46889">
    <property type="entry name" value="TRANSPOSASE INSF FOR INSERTION SEQUENCE IS3B-RELATED"/>
    <property type="match status" value="1"/>
</dbReference>
<sequence>MPKIRRIFEASKGVYGSPRVHAELVAEGVTAGRNKIARLMRLERLRGCPKRRFRVTTRRDPIHPVAKNLLQRSFEARQPNQRWAADMTYISTKQGWLYLAVVLDLFSRRIVGWSMSQRMGRHLVLGALRMAIEARRPGGHLIHHCDRGAQYTSDDFREELARHGIECNMSAAANCYDNAVVESFFGVLKRERVNRVRYRTRDEARADLFEYIEVFYNRNRRHGYLGNVSPADFEKRSAGSFETVH</sequence>
<dbReference type="InterPro" id="IPR048020">
    <property type="entry name" value="Transpos_IS3"/>
</dbReference>
<dbReference type="Pfam" id="PF00665">
    <property type="entry name" value="rve"/>
    <property type="match status" value="1"/>
</dbReference>
<evidence type="ECO:0000313" key="2">
    <source>
        <dbReference type="EMBL" id="CUH46689.1"/>
    </source>
</evidence>
<dbReference type="InterPro" id="IPR012337">
    <property type="entry name" value="RNaseH-like_sf"/>
</dbReference>
<dbReference type="GO" id="GO:0015074">
    <property type="term" value="P:DNA integration"/>
    <property type="evidence" value="ECO:0007669"/>
    <property type="project" value="InterPro"/>
</dbReference>
<dbReference type="EMBL" id="CYPU01000016">
    <property type="protein sequence ID" value="CUH46689.1"/>
    <property type="molecule type" value="Genomic_DNA"/>
</dbReference>
<dbReference type="Pfam" id="PF13276">
    <property type="entry name" value="HTH_21"/>
    <property type="match status" value="1"/>
</dbReference>
<dbReference type="NCBIfam" id="NF033516">
    <property type="entry name" value="transpos_IS3"/>
    <property type="match status" value="1"/>
</dbReference>
<dbReference type="InterPro" id="IPR025948">
    <property type="entry name" value="HTH-like_dom"/>
</dbReference>
<reference evidence="2 3" key="1">
    <citation type="submission" date="2015-09" db="EMBL/GenBank/DDBJ databases">
        <authorList>
            <consortium name="Swine Surveillance"/>
        </authorList>
    </citation>
    <scope>NUCLEOTIDE SEQUENCE [LARGE SCALE GENOMIC DNA]</scope>
    <source>
        <strain evidence="2 3">CECT 4292</strain>
    </source>
</reference>
<dbReference type="InterPro" id="IPR050900">
    <property type="entry name" value="Transposase_IS3/IS150/IS904"/>
</dbReference>
<organism evidence="2 3">
    <name type="scientific">Ruegeria atlantica</name>
    <dbReference type="NCBI Taxonomy" id="81569"/>
    <lineage>
        <taxon>Bacteria</taxon>
        <taxon>Pseudomonadati</taxon>
        <taxon>Pseudomonadota</taxon>
        <taxon>Alphaproteobacteria</taxon>
        <taxon>Rhodobacterales</taxon>
        <taxon>Roseobacteraceae</taxon>
        <taxon>Ruegeria</taxon>
    </lineage>
</organism>
<dbReference type="SUPFAM" id="SSF53098">
    <property type="entry name" value="Ribonuclease H-like"/>
    <property type="match status" value="1"/>
</dbReference>
<dbReference type="InterPro" id="IPR001584">
    <property type="entry name" value="Integrase_cat-core"/>
</dbReference>
<dbReference type="PANTHER" id="PTHR46889:SF4">
    <property type="entry name" value="TRANSPOSASE INSO FOR INSERTION SEQUENCE ELEMENT IS911B-RELATED"/>
    <property type="match status" value="1"/>
</dbReference>
<feature type="domain" description="Integrase catalytic" evidence="1">
    <location>
        <begin position="75"/>
        <end position="238"/>
    </location>
</feature>
<dbReference type="PROSITE" id="PS50994">
    <property type="entry name" value="INTEGRASE"/>
    <property type="match status" value="1"/>
</dbReference>
<proteinExistence type="predicted"/>
<dbReference type="GO" id="GO:0003676">
    <property type="term" value="F:nucleic acid binding"/>
    <property type="evidence" value="ECO:0007669"/>
    <property type="project" value="InterPro"/>
</dbReference>
<gene>
    <name evidence="2" type="ORF">RUA4292_00855</name>
</gene>
<accession>A0A0P1EB68</accession>
<protein>
    <submittedName>
        <fullName evidence="2">Putative transposase OrfB</fullName>
    </submittedName>
</protein>